<proteinExistence type="predicted"/>
<comment type="caution">
    <text evidence="1">The sequence shown here is derived from an EMBL/GenBank/DDBJ whole genome shotgun (WGS) entry which is preliminary data.</text>
</comment>
<dbReference type="SUPFAM" id="SSF48726">
    <property type="entry name" value="Immunoglobulin"/>
    <property type="match status" value="1"/>
</dbReference>
<dbReference type="InterPro" id="IPR036179">
    <property type="entry name" value="Ig-like_dom_sf"/>
</dbReference>
<reference evidence="1" key="2">
    <citation type="submission" date="2004-02" db="EMBL/GenBank/DDBJ databases">
        <authorList>
            <consortium name="Genoscope"/>
            <consortium name="Whitehead Institute Centre for Genome Research"/>
        </authorList>
    </citation>
    <scope>NUCLEOTIDE SEQUENCE</scope>
</reference>
<dbReference type="AlphaFoldDB" id="Q4SPY0"/>
<sequence>MVILLSLCRSFEGTGPSQHALLRPPAASVLSVKERPGETNVSSLLHHTVEFSVEVDAHPAPTVRWTKDNQTVQKDTTSVTTTHLTGTRCSNVTDSWRRVSEGGAVQENVTKLETRGVTQKPQYEVRWKVIQSVSLDGQQYTYLDPAHLPYNSTWEVPRDNIVLGNATTSPKISAAALSSVLIPPSIRLSTCPPFSRSGVGIRRVRPCGGGQRLWSASLSFHHQSGRQDGQR</sequence>
<dbReference type="Gene3D" id="3.30.200.20">
    <property type="entry name" value="Phosphorylase Kinase, domain 1"/>
    <property type="match status" value="1"/>
</dbReference>
<dbReference type="Gene3D" id="2.60.40.10">
    <property type="entry name" value="Immunoglobulins"/>
    <property type="match status" value="1"/>
</dbReference>
<dbReference type="EMBL" id="CAAE01014536">
    <property type="protein sequence ID" value="CAF97302.1"/>
    <property type="molecule type" value="Genomic_DNA"/>
</dbReference>
<name>Q4SPY0_TETNG</name>
<protein>
    <submittedName>
        <fullName evidence="1">(spotted green pufferfish) hypothetical protein</fullName>
    </submittedName>
</protein>
<accession>Q4SPY0</accession>
<dbReference type="KEGG" id="tng:GSTEN00014625G001"/>
<gene>
    <name evidence="1" type="ORF">GSTENG00014625001</name>
</gene>
<reference evidence="1" key="1">
    <citation type="journal article" date="2004" name="Nature">
        <title>Genome duplication in the teleost fish Tetraodon nigroviridis reveals the early vertebrate proto-karyotype.</title>
        <authorList>
            <person name="Jaillon O."/>
            <person name="Aury J.-M."/>
            <person name="Brunet F."/>
            <person name="Petit J.-L."/>
            <person name="Stange-Thomann N."/>
            <person name="Mauceli E."/>
            <person name="Bouneau L."/>
            <person name="Fischer C."/>
            <person name="Ozouf-Costaz C."/>
            <person name="Bernot A."/>
            <person name="Nicaud S."/>
            <person name="Jaffe D."/>
            <person name="Fisher S."/>
            <person name="Lutfalla G."/>
            <person name="Dossat C."/>
            <person name="Segurens B."/>
            <person name="Dasilva C."/>
            <person name="Salanoubat M."/>
            <person name="Levy M."/>
            <person name="Boudet N."/>
            <person name="Castellano S."/>
            <person name="Anthouard V."/>
            <person name="Jubin C."/>
            <person name="Castelli V."/>
            <person name="Katinka M."/>
            <person name="Vacherie B."/>
            <person name="Biemont C."/>
            <person name="Skalli Z."/>
            <person name="Cattolico L."/>
            <person name="Poulain J."/>
            <person name="De Berardinis V."/>
            <person name="Cruaud C."/>
            <person name="Duprat S."/>
            <person name="Brottier P."/>
            <person name="Coutanceau J.-P."/>
            <person name="Gouzy J."/>
            <person name="Parra G."/>
            <person name="Lardier G."/>
            <person name="Chapple C."/>
            <person name="McKernan K.J."/>
            <person name="McEwan P."/>
            <person name="Bosak S."/>
            <person name="Kellis M."/>
            <person name="Volff J.-N."/>
            <person name="Guigo R."/>
            <person name="Zody M.C."/>
            <person name="Mesirov J."/>
            <person name="Lindblad-Toh K."/>
            <person name="Birren B."/>
            <person name="Nusbaum C."/>
            <person name="Kahn D."/>
            <person name="Robinson-Rechavi M."/>
            <person name="Laudet V."/>
            <person name="Schachter V."/>
            <person name="Quetier F."/>
            <person name="Saurin W."/>
            <person name="Scarpelli C."/>
            <person name="Wincker P."/>
            <person name="Lander E.S."/>
            <person name="Weissenbach J."/>
            <person name="Roest Crollius H."/>
        </authorList>
    </citation>
    <scope>NUCLEOTIDE SEQUENCE [LARGE SCALE GENOMIC DNA]</scope>
</reference>
<evidence type="ECO:0000313" key="1">
    <source>
        <dbReference type="EMBL" id="CAF97302.1"/>
    </source>
</evidence>
<dbReference type="InterPro" id="IPR013783">
    <property type="entry name" value="Ig-like_fold"/>
</dbReference>
<organism evidence="1">
    <name type="scientific">Tetraodon nigroviridis</name>
    <name type="common">Spotted green pufferfish</name>
    <name type="synonym">Chelonodon nigroviridis</name>
    <dbReference type="NCBI Taxonomy" id="99883"/>
    <lineage>
        <taxon>Eukaryota</taxon>
        <taxon>Metazoa</taxon>
        <taxon>Chordata</taxon>
        <taxon>Craniata</taxon>
        <taxon>Vertebrata</taxon>
        <taxon>Euteleostomi</taxon>
        <taxon>Actinopterygii</taxon>
        <taxon>Neopterygii</taxon>
        <taxon>Teleostei</taxon>
        <taxon>Neoteleostei</taxon>
        <taxon>Acanthomorphata</taxon>
        <taxon>Eupercaria</taxon>
        <taxon>Tetraodontiformes</taxon>
        <taxon>Tetradontoidea</taxon>
        <taxon>Tetraodontidae</taxon>
        <taxon>Tetraodon</taxon>
    </lineage>
</organism>